<accession>A0A218Z807</accession>
<comment type="caution">
    <text evidence="2">The sequence shown here is derived from an EMBL/GenBank/DDBJ whole genome shotgun (WGS) entry which is preliminary data.</text>
</comment>
<evidence type="ECO:0000256" key="1">
    <source>
        <dbReference type="SAM" id="Phobius"/>
    </source>
</evidence>
<feature type="transmembrane region" description="Helical" evidence="1">
    <location>
        <begin position="80"/>
        <end position="100"/>
    </location>
</feature>
<keyword evidence="1" id="KW-1133">Transmembrane helix</keyword>
<organism evidence="2 3">
    <name type="scientific">Diplocarpon coronariae</name>
    <dbReference type="NCBI Taxonomy" id="2795749"/>
    <lineage>
        <taxon>Eukaryota</taxon>
        <taxon>Fungi</taxon>
        <taxon>Dikarya</taxon>
        <taxon>Ascomycota</taxon>
        <taxon>Pezizomycotina</taxon>
        <taxon>Leotiomycetes</taxon>
        <taxon>Helotiales</taxon>
        <taxon>Drepanopezizaceae</taxon>
        <taxon>Diplocarpon</taxon>
    </lineage>
</organism>
<feature type="transmembrane region" description="Helical" evidence="1">
    <location>
        <begin position="41"/>
        <end position="59"/>
    </location>
</feature>
<proteinExistence type="predicted"/>
<keyword evidence="1" id="KW-0812">Transmembrane</keyword>
<protein>
    <submittedName>
        <fullName evidence="2">Cell division protein FtsK</fullName>
    </submittedName>
</protein>
<name>A0A218Z807_9HELO</name>
<dbReference type="Proteomes" id="UP000242519">
    <property type="component" value="Unassembled WGS sequence"/>
</dbReference>
<dbReference type="OrthoDB" id="3526767at2759"/>
<keyword evidence="2" id="KW-0131">Cell cycle</keyword>
<dbReference type="AlphaFoldDB" id="A0A218Z807"/>
<dbReference type="InParanoid" id="A0A218Z807"/>
<gene>
    <name evidence="2" type="ORF">B2J93_6083</name>
</gene>
<reference evidence="2 3" key="1">
    <citation type="submission" date="2017-04" db="EMBL/GenBank/DDBJ databases">
        <title>Draft genome sequence of Marssonina coronaria NL1: causal agent of apple blotch.</title>
        <authorList>
            <person name="Cheng Q."/>
        </authorList>
    </citation>
    <scope>NUCLEOTIDE SEQUENCE [LARGE SCALE GENOMIC DNA]</scope>
    <source>
        <strain evidence="2 3">NL1</strain>
    </source>
</reference>
<sequence>MDYRTPVLLWVLQFVTMAIYLYTITFLVATMSVKGDLGVLGPSYLTIMIFFLLIFILLSNEAAFMLRQTLTPLLYLNSQIVKIALFIITLLSIEIFGLAWRGRDVNNANGMLGGIVGLTFLASLPFTLSLILAWMIQRSRASGIAIVITGVDEEQGEVTPLLPDRGYAERRPLLPDRCHTT</sequence>
<feature type="transmembrane region" description="Helical" evidence="1">
    <location>
        <begin position="7"/>
        <end position="29"/>
    </location>
</feature>
<dbReference type="EMBL" id="MZNU01000172">
    <property type="protein sequence ID" value="OWP03740.1"/>
    <property type="molecule type" value="Genomic_DNA"/>
</dbReference>
<dbReference type="GO" id="GO:0051301">
    <property type="term" value="P:cell division"/>
    <property type="evidence" value="ECO:0007669"/>
    <property type="project" value="UniProtKB-KW"/>
</dbReference>
<keyword evidence="2" id="KW-0132">Cell division</keyword>
<evidence type="ECO:0000313" key="3">
    <source>
        <dbReference type="Proteomes" id="UP000242519"/>
    </source>
</evidence>
<keyword evidence="3" id="KW-1185">Reference proteome</keyword>
<feature type="transmembrane region" description="Helical" evidence="1">
    <location>
        <begin position="112"/>
        <end position="136"/>
    </location>
</feature>
<evidence type="ECO:0000313" key="2">
    <source>
        <dbReference type="EMBL" id="OWP03740.1"/>
    </source>
</evidence>
<keyword evidence="1" id="KW-0472">Membrane</keyword>